<name>A0A8X7MQJ5_9BASI</name>
<dbReference type="EMBL" id="LWDE02000742">
    <property type="protein sequence ID" value="KAE8245348.1"/>
    <property type="molecule type" value="Genomic_DNA"/>
</dbReference>
<sequence>MYLPRTGHTSHSSTSTAAAAAITTPAAAIIAPAAAAAITAAAAAAAASTVVFLPDHSQQRRGAPPPSVTRSSTCTTQNLYSISTQWTRRQYCLRRPSLWVLLQPNQWSHFNNFWKQRERQESGLWILE</sequence>
<organism evidence="1 2">
    <name type="scientific">Tilletia controversa</name>
    <name type="common">dwarf bunt fungus</name>
    <dbReference type="NCBI Taxonomy" id="13291"/>
    <lineage>
        <taxon>Eukaryota</taxon>
        <taxon>Fungi</taxon>
        <taxon>Dikarya</taxon>
        <taxon>Basidiomycota</taxon>
        <taxon>Ustilaginomycotina</taxon>
        <taxon>Exobasidiomycetes</taxon>
        <taxon>Tilletiales</taxon>
        <taxon>Tilletiaceae</taxon>
        <taxon>Tilletia</taxon>
    </lineage>
</organism>
<reference evidence="1" key="2">
    <citation type="journal article" date="2019" name="IMA Fungus">
        <title>Genome sequencing and comparison of five Tilletia species to identify candidate genes for the detection of regulated species infecting wheat.</title>
        <authorList>
            <person name="Nguyen H.D.T."/>
            <person name="Sultana T."/>
            <person name="Kesanakurti P."/>
            <person name="Hambleton S."/>
        </authorList>
    </citation>
    <scope>NUCLEOTIDE SEQUENCE</scope>
    <source>
        <strain evidence="1">DAOMC 236426</strain>
    </source>
</reference>
<evidence type="ECO:0000313" key="1">
    <source>
        <dbReference type="EMBL" id="KAE8245348.1"/>
    </source>
</evidence>
<reference evidence="1" key="1">
    <citation type="submission" date="2016-04" db="EMBL/GenBank/DDBJ databases">
        <authorList>
            <person name="Nguyen H.D."/>
            <person name="Samba Siva P."/>
            <person name="Cullis J."/>
            <person name="Levesque C.A."/>
            <person name="Hambleton S."/>
        </authorList>
    </citation>
    <scope>NUCLEOTIDE SEQUENCE</scope>
    <source>
        <strain evidence="1">DAOMC 236426</strain>
    </source>
</reference>
<dbReference type="AlphaFoldDB" id="A0A8X7MQJ5"/>
<proteinExistence type="predicted"/>
<accession>A0A8X7MQJ5</accession>
<dbReference type="Proteomes" id="UP000077684">
    <property type="component" value="Unassembled WGS sequence"/>
</dbReference>
<comment type="caution">
    <text evidence="1">The sequence shown here is derived from an EMBL/GenBank/DDBJ whole genome shotgun (WGS) entry which is preliminary data.</text>
</comment>
<keyword evidence="2" id="KW-1185">Reference proteome</keyword>
<gene>
    <name evidence="1" type="ORF">A4X06_0g5728</name>
</gene>
<evidence type="ECO:0000313" key="2">
    <source>
        <dbReference type="Proteomes" id="UP000077684"/>
    </source>
</evidence>
<protein>
    <submittedName>
        <fullName evidence="1">Uncharacterized protein</fullName>
    </submittedName>
</protein>